<comment type="caution">
    <text evidence="2">The sequence shown here is derived from an EMBL/GenBank/DDBJ whole genome shotgun (WGS) entry which is preliminary data.</text>
</comment>
<dbReference type="InterPro" id="IPR000073">
    <property type="entry name" value="AB_hydrolase_1"/>
</dbReference>
<dbReference type="Pfam" id="PF12697">
    <property type="entry name" value="Abhydrolase_6"/>
    <property type="match status" value="1"/>
</dbReference>
<name>A0ABW8V1Z8_9RHOB</name>
<dbReference type="SUPFAM" id="SSF53474">
    <property type="entry name" value="alpha/beta-Hydrolases"/>
    <property type="match status" value="1"/>
</dbReference>
<dbReference type="PANTHER" id="PTHR43194:SF2">
    <property type="entry name" value="PEROXISOMAL MEMBRANE PROTEIN LPX1"/>
    <property type="match status" value="1"/>
</dbReference>
<dbReference type="NCBIfam" id="TIGR03056">
    <property type="entry name" value="bchO_mg_che_rel"/>
    <property type="match status" value="1"/>
</dbReference>
<protein>
    <submittedName>
        <fullName evidence="2">Alpha/beta fold hydrolase BchO</fullName>
    </submittedName>
</protein>
<evidence type="ECO:0000313" key="2">
    <source>
        <dbReference type="EMBL" id="MFL4472264.1"/>
    </source>
</evidence>
<dbReference type="PANTHER" id="PTHR43194">
    <property type="entry name" value="HYDROLASE ALPHA/BETA FOLD FAMILY"/>
    <property type="match status" value="1"/>
</dbReference>
<dbReference type="InterPro" id="IPR017497">
    <property type="entry name" value="BchO"/>
</dbReference>
<evidence type="ECO:0000313" key="3">
    <source>
        <dbReference type="Proteomes" id="UP001627408"/>
    </source>
</evidence>
<dbReference type="RefSeq" id="WP_407594414.1">
    <property type="nucleotide sequence ID" value="NZ_JBHDIY010000003.1"/>
</dbReference>
<keyword evidence="2" id="KW-0378">Hydrolase</keyword>
<dbReference type="Proteomes" id="UP001627408">
    <property type="component" value="Unassembled WGS sequence"/>
</dbReference>
<organism evidence="2 3">
    <name type="scientific">Tateyamaria armeniaca</name>
    <dbReference type="NCBI Taxonomy" id="2518930"/>
    <lineage>
        <taxon>Bacteria</taxon>
        <taxon>Pseudomonadati</taxon>
        <taxon>Pseudomonadota</taxon>
        <taxon>Alphaproteobacteria</taxon>
        <taxon>Rhodobacterales</taxon>
        <taxon>Roseobacteraceae</taxon>
        <taxon>Tateyamaria</taxon>
    </lineage>
</organism>
<dbReference type="InterPro" id="IPR029058">
    <property type="entry name" value="AB_hydrolase_fold"/>
</dbReference>
<dbReference type="PRINTS" id="PR00111">
    <property type="entry name" value="ABHYDROLASE"/>
</dbReference>
<gene>
    <name evidence="2" type="primary">bchO</name>
    <name evidence="2" type="ORF">ACERZ8_21140</name>
</gene>
<dbReference type="GO" id="GO:0016787">
    <property type="term" value="F:hydrolase activity"/>
    <property type="evidence" value="ECO:0007669"/>
    <property type="project" value="UniProtKB-KW"/>
</dbReference>
<dbReference type="EMBL" id="JBHDIY010000003">
    <property type="protein sequence ID" value="MFL4472264.1"/>
    <property type="molecule type" value="Genomic_DNA"/>
</dbReference>
<dbReference type="Gene3D" id="3.40.50.1820">
    <property type="entry name" value="alpha/beta hydrolase"/>
    <property type="match status" value="1"/>
</dbReference>
<feature type="domain" description="AB hydrolase-1" evidence="1">
    <location>
        <begin position="36"/>
        <end position="279"/>
    </location>
</feature>
<accession>A0ABW8V1Z8</accession>
<dbReference type="InterPro" id="IPR050228">
    <property type="entry name" value="Carboxylesterase_BioH"/>
</dbReference>
<sequence>MKWTDIKSWPNAELSRRVNGPLHRWHVQEAGQGKTILLLHGAGGSTHNFRDMIAPLAKDYHVVAVDLPGQGFTQLGARHRCGLDPMAQDIAALCEQQGWDPEVIVGHSAGGAIALRMAMMDVSPRGHPPLVIGINAALGEFPGLAGLIFPLMAKALAAVPFTARLFSGASGNPARIQALISSTGSELDQEGLDLYRRLVADRDHVDATLLMMAQWKLQPLLDSLKSHTGAIRFVVGEKDATVPPTVSLNAAQKLTDATVTNLPDLGHLAHEERPKEMAQLILDLARQHGI</sequence>
<reference evidence="2 3" key="1">
    <citation type="submission" date="2024-08" db="EMBL/GenBank/DDBJ databases">
        <title>Tateyamaria sp. nov., isolated from marine algae.</title>
        <authorList>
            <person name="Choi B.J."/>
            <person name="Kim J.M."/>
            <person name="Lee J.K."/>
            <person name="Choi D.G."/>
            <person name="Bayburt H."/>
            <person name="Baek J.H."/>
            <person name="Han D.M."/>
            <person name="Jeon C.O."/>
        </authorList>
    </citation>
    <scope>NUCLEOTIDE SEQUENCE [LARGE SCALE GENOMIC DNA]</scope>
    <source>
        <strain evidence="2 3">KMU-156</strain>
    </source>
</reference>
<proteinExistence type="predicted"/>
<keyword evidence="3" id="KW-1185">Reference proteome</keyword>
<evidence type="ECO:0000259" key="1">
    <source>
        <dbReference type="Pfam" id="PF12697"/>
    </source>
</evidence>